<evidence type="ECO:0000256" key="6">
    <source>
        <dbReference type="SAM" id="Coils"/>
    </source>
</evidence>
<dbReference type="Pfam" id="PF06156">
    <property type="entry name" value="YabA"/>
    <property type="match status" value="1"/>
</dbReference>
<evidence type="ECO:0000313" key="7">
    <source>
        <dbReference type="EMBL" id="MBP2058532.1"/>
    </source>
</evidence>
<keyword evidence="8" id="KW-1185">Reference proteome</keyword>
<dbReference type="NCBIfam" id="NF009642">
    <property type="entry name" value="PRK13169.1-3"/>
    <property type="match status" value="1"/>
</dbReference>
<accession>A0ABS4MGT2</accession>
<reference evidence="7 8" key="1">
    <citation type="submission" date="2021-03" db="EMBL/GenBank/DDBJ databases">
        <title>Genomic Encyclopedia of Type Strains, Phase IV (KMG-IV): sequencing the most valuable type-strain genomes for metagenomic binning, comparative biology and taxonomic classification.</title>
        <authorList>
            <person name="Goeker M."/>
        </authorList>
    </citation>
    <scope>NUCLEOTIDE SEQUENCE [LARGE SCALE GENOMIC DNA]</scope>
    <source>
        <strain evidence="7 8">DSM 101872</strain>
    </source>
</reference>
<dbReference type="PIRSF" id="PIRSF021439">
    <property type="entry name" value="DUF972"/>
    <property type="match status" value="1"/>
</dbReference>
<keyword evidence="4" id="KW-0862">Zinc</keyword>
<evidence type="ECO:0000256" key="2">
    <source>
        <dbReference type="ARBA" id="ARBA00022705"/>
    </source>
</evidence>
<dbReference type="EMBL" id="JAGGLU010000011">
    <property type="protein sequence ID" value="MBP2058532.1"/>
    <property type="molecule type" value="Genomic_DNA"/>
</dbReference>
<keyword evidence="1" id="KW-0963">Cytoplasm</keyword>
<feature type="coiled-coil region" evidence="6">
    <location>
        <begin position="7"/>
        <end position="34"/>
    </location>
</feature>
<evidence type="ECO:0000256" key="5">
    <source>
        <dbReference type="ARBA" id="ARBA00022880"/>
    </source>
</evidence>
<evidence type="ECO:0000256" key="4">
    <source>
        <dbReference type="ARBA" id="ARBA00022833"/>
    </source>
</evidence>
<keyword evidence="6" id="KW-0175">Coiled coil</keyword>
<gene>
    <name evidence="7" type="ORF">J2Z60_001717</name>
</gene>
<evidence type="ECO:0000256" key="1">
    <source>
        <dbReference type="ARBA" id="ARBA00022490"/>
    </source>
</evidence>
<evidence type="ECO:0000313" key="8">
    <source>
        <dbReference type="Proteomes" id="UP001519292"/>
    </source>
</evidence>
<keyword evidence="3" id="KW-0479">Metal-binding</keyword>
<protein>
    <submittedName>
        <fullName evidence="7">Regulator of replication initiation timing</fullName>
    </submittedName>
</protein>
<comment type="caution">
    <text evidence="7">The sequence shown here is derived from an EMBL/GenBank/DDBJ whole genome shotgun (WGS) entry which is preliminary data.</text>
</comment>
<dbReference type="Proteomes" id="UP001519292">
    <property type="component" value="Unassembled WGS sequence"/>
</dbReference>
<name>A0ABS4MGT2_9LACO</name>
<keyword evidence="5" id="KW-0236">DNA replication inhibitor</keyword>
<evidence type="ECO:0000256" key="3">
    <source>
        <dbReference type="ARBA" id="ARBA00022723"/>
    </source>
</evidence>
<proteinExistence type="predicted"/>
<organism evidence="7 8">
    <name type="scientific">Lactobacillus colini</name>
    <dbReference type="NCBI Taxonomy" id="1819254"/>
    <lineage>
        <taxon>Bacteria</taxon>
        <taxon>Bacillati</taxon>
        <taxon>Bacillota</taxon>
        <taxon>Bacilli</taxon>
        <taxon>Lactobacillales</taxon>
        <taxon>Lactobacillaceae</taxon>
        <taxon>Lactobacillus</taxon>
    </lineage>
</organism>
<keyword evidence="2" id="KW-0235">DNA replication</keyword>
<dbReference type="InterPro" id="IPR010377">
    <property type="entry name" value="YabA"/>
</dbReference>
<sequence>MDPFSQLSQLHQSLEEMAQTVSGLENDMLDVLKENTELKVENQLLRDKLSKMDKTKSPVEGKSQSGLKSLRDIYNTGFHICNPYYGSHREAGEDCMFCLDILDNFVNPGPKPHKGNKDAKTK</sequence>
<dbReference type="RefSeq" id="WP_209687266.1">
    <property type="nucleotide sequence ID" value="NZ_JAGGLU010000011.1"/>
</dbReference>